<dbReference type="CDD" id="cd01647">
    <property type="entry name" value="RT_LTR"/>
    <property type="match status" value="1"/>
</dbReference>
<accession>A0A6J8BNS6</accession>
<sequence length="344" mass="40237">MPMGLCNSAPVFERLMETVLSGLTWKICLVYLDDVIIFSKSFEEHMKNLKEVFQRLKAANLKLNPKKCNFLKTEFKFLGHIDSESGVATDTNKIQSVKDWPVPKSIKDVRSFLGLTSYYRKFILKYADKAKPLYKVTEKNQKFVWTEDCQQSFEELKNTLISAPILAYPTREDLFILDTDASNVGMGSSAVSTPRWNRKMRVCTRSKDYGCSQNEKDNPDKEINFENVSESQLSDDVISIIIQWKIDEVKPTWADVSHMSPEVKFYWSRLNSLILVNEILYRKWESYNGKHYDLHIVLPASFKRFVLNQVHNTVTGGRLGVRKTLSKIKQRYFWYKMRQDVKFW</sequence>
<dbReference type="FunFam" id="1.10.340.70:FF:000001">
    <property type="entry name" value="Retrovirus-related Pol polyprotein from transposon gypsy-like Protein"/>
    <property type="match status" value="1"/>
</dbReference>
<dbReference type="Pfam" id="PF17919">
    <property type="entry name" value="RT_RNaseH_2"/>
    <property type="match status" value="1"/>
</dbReference>
<dbReference type="EMBL" id="CACVKT020003742">
    <property type="protein sequence ID" value="CAC5385628.1"/>
    <property type="molecule type" value="Genomic_DNA"/>
</dbReference>
<keyword evidence="4" id="KW-1185">Reference proteome</keyword>
<dbReference type="OrthoDB" id="9950135at2759"/>
<dbReference type="InterPro" id="IPR041577">
    <property type="entry name" value="RT_RNaseH_2"/>
</dbReference>
<dbReference type="FunFam" id="3.30.70.270:FF:000020">
    <property type="entry name" value="Transposon Tf2-6 polyprotein-like Protein"/>
    <property type="match status" value="1"/>
</dbReference>
<dbReference type="PROSITE" id="PS50878">
    <property type="entry name" value="RT_POL"/>
    <property type="match status" value="1"/>
</dbReference>
<evidence type="ECO:0000313" key="4">
    <source>
        <dbReference type="Proteomes" id="UP000507470"/>
    </source>
</evidence>
<gene>
    <name evidence="3" type="ORF">MCOR_21143</name>
</gene>
<name>A0A6J8BNS6_MYTCO</name>
<evidence type="ECO:0000256" key="1">
    <source>
        <dbReference type="ARBA" id="ARBA00023268"/>
    </source>
</evidence>
<dbReference type="FunFam" id="3.30.70.270:FF:000003">
    <property type="entry name" value="Transposon Ty3-G Gag-Pol polyprotein"/>
    <property type="match status" value="1"/>
</dbReference>
<dbReference type="AlphaFoldDB" id="A0A6J8BNS6"/>
<dbReference type="PANTHER" id="PTHR37984">
    <property type="entry name" value="PROTEIN CBG26694"/>
    <property type="match status" value="1"/>
</dbReference>
<dbReference type="InterPro" id="IPR000477">
    <property type="entry name" value="RT_dom"/>
</dbReference>
<dbReference type="Gene3D" id="3.30.70.270">
    <property type="match status" value="2"/>
</dbReference>
<dbReference type="InterPro" id="IPR043502">
    <property type="entry name" value="DNA/RNA_pol_sf"/>
</dbReference>
<dbReference type="Proteomes" id="UP000507470">
    <property type="component" value="Unassembled WGS sequence"/>
</dbReference>
<evidence type="ECO:0000313" key="3">
    <source>
        <dbReference type="EMBL" id="CAC5385628.1"/>
    </source>
</evidence>
<dbReference type="GO" id="GO:0003824">
    <property type="term" value="F:catalytic activity"/>
    <property type="evidence" value="ECO:0007669"/>
    <property type="project" value="UniProtKB-KW"/>
</dbReference>
<dbReference type="Pfam" id="PF17921">
    <property type="entry name" value="Integrase_H2C2"/>
    <property type="match status" value="1"/>
</dbReference>
<protein>
    <submittedName>
        <fullName evidence="3">Retrovirus-related Pol polyprotein from transposon 297,Retrovirus-related Pol polyprotein from transposon opus,Retrovirus-related Pol polyprotein from transposon 17.6</fullName>
    </submittedName>
</protein>
<dbReference type="Gene3D" id="1.10.340.70">
    <property type="match status" value="1"/>
</dbReference>
<dbReference type="Pfam" id="PF00078">
    <property type="entry name" value="RVT_1"/>
    <property type="match status" value="1"/>
</dbReference>
<dbReference type="InterPro" id="IPR050951">
    <property type="entry name" value="Retrovirus_Pol_polyprotein"/>
</dbReference>
<dbReference type="SUPFAM" id="SSF56672">
    <property type="entry name" value="DNA/RNA polymerases"/>
    <property type="match status" value="1"/>
</dbReference>
<reference evidence="3 4" key="1">
    <citation type="submission" date="2020-06" db="EMBL/GenBank/DDBJ databases">
        <authorList>
            <person name="Li R."/>
            <person name="Bekaert M."/>
        </authorList>
    </citation>
    <scope>NUCLEOTIDE SEQUENCE [LARGE SCALE GENOMIC DNA]</scope>
    <source>
        <strain evidence="4">wild</strain>
    </source>
</reference>
<keyword evidence="1" id="KW-0511">Multifunctional enzyme</keyword>
<feature type="domain" description="Reverse transcriptase" evidence="2">
    <location>
        <begin position="1"/>
        <end position="82"/>
    </location>
</feature>
<dbReference type="PANTHER" id="PTHR37984:SF5">
    <property type="entry name" value="PROTEIN NYNRIN-LIKE"/>
    <property type="match status" value="1"/>
</dbReference>
<evidence type="ECO:0000259" key="2">
    <source>
        <dbReference type="PROSITE" id="PS50878"/>
    </source>
</evidence>
<organism evidence="3 4">
    <name type="scientific">Mytilus coruscus</name>
    <name type="common">Sea mussel</name>
    <dbReference type="NCBI Taxonomy" id="42192"/>
    <lineage>
        <taxon>Eukaryota</taxon>
        <taxon>Metazoa</taxon>
        <taxon>Spiralia</taxon>
        <taxon>Lophotrochozoa</taxon>
        <taxon>Mollusca</taxon>
        <taxon>Bivalvia</taxon>
        <taxon>Autobranchia</taxon>
        <taxon>Pteriomorphia</taxon>
        <taxon>Mytilida</taxon>
        <taxon>Mytiloidea</taxon>
        <taxon>Mytilidae</taxon>
        <taxon>Mytilinae</taxon>
        <taxon>Mytilus</taxon>
    </lineage>
</organism>
<proteinExistence type="predicted"/>
<dbReference type="InterPro" id="IPR041588">
    <property type="entry name" value="Integrase_H2C2"/>
</dbReference>
<dbReference type="InterPro" id="IPR043128">
    <property type="entry name" value="Rev_trsase/Diguanyl_cyclase"/>
</dbReference>